<evidence type="ECO:0000313" key="1">
    <source>
        <dbReference type="EMBL" id="CAG9314064.1"/>
    </source>
</evidence>
<dbReference type="AlphaFoldDB" id="A0AAU9J0B6"/>
<name>A0AAU9J0B6_9CILI</name>
<proteinExistence type="predicted"/>
<gene>
    <name evidence="1" type="ORF">BSTOLATCC_MIC9861</name>
</gene>
<dbReference type="EMBL" id="CAJZBQ010000011">
    <property type="protein sequence ID" value="CAG9314064.1"/>
    <property type="molecule type" value="Genomic_DNA"/>
</dbReference>
<comment type="caution">
    <text evidence="1">The sequence shown here is derived from an EMBL/GenBank/DDBJ whole genome shotgun (WGS) entry which is preliminary data.</text>
</comment>
<organism evidence="1 2">
    <name type="scientific">Blepharisma stoltei</name>
    <dbReference type="NCBI Taxonomy" id="1481888"/>
    <lineage>
        <taxon>Eukaryota</taxon>
        <taxon>Sar</taxon>
        <taxon>Alveolata</taxon>
        <taxon>Ciliophora</taxon>
        <taxon>Postciliodesmatophora</taxon>
        <taxon>Heterotrichea</taxon>
        <taxon>Heterotrichida</taxon>
        <taxon>Blepharismidae</taxon>
        <taxon>Blepharisma</taxon>
    </lineage>
</organism>
<evidence type="ECO:0000313" key="2">
    <source>
        <dbReference type="Proteomes" id="UP001162131"/>
    </source>
</evidence>
<dbReference type="Proteomes" id="UP001162131">
    <property type="component" value="Unassembled WGS sequence"/>
</dbReference>
<protein>
    <submittedName>
        <fullName evidence="1">Uncharacterized protein</fullName>
    </submittedName>
</protein>
<reference evidence="1" key="1">
    <citation type="submission" date="2021-09" db="EMBL/GenBank/DDBJ databases">
        <authorList>
            <consortium name="AG Swart"/>
            <person name="Singh M."/>
            <person name="Singh A."/>
            <person name="Seah K."/>
            <person name="Emmerich C."/>
        </authorList>
    </citation>
    <scope>NUCLEOTIDE SEQUENCE</scope>
    <source>
        <strain evidence="1">ATCC30299</strain>
    </source>
</reference>
<accession>A0AAU9J0B6</accession>
<sequence>MQKRILKNNKKPDILIRTQQRASTLFASSHNLSDSDEESQNLPNDGIWRKLNEKFEINWPEPIVSSRKLQSNIKTPRQKRVSFSGQIPNNFAQKKDAFSPNFVDMVSRTIVKERLRKNKIILDPSQEDAEICEEKDRIFEMIHRKSPRKLSFNSVGTYDSKSKIQTPQCRASLLIPIQLSSKIKAKSNHCPFMHRTKTINLSPTADYRKNNHTPEGAFTQREKLLNSLI</sequence>
<keyword evidence="2" id="KW-1185">Reference proteome</keyword>